<dbReference type="PANTHER" id="PTHR21363:SF0">
    <property type="entry name" value="PREPHENATE DEHYDROGENASE [NADP(+)]"/>
    <property type="match status" value="1"/>
</dbReference>
<comment type="caution">
    <text evidence="4">The sequence shown here is derived from an EMBL/GenBank/DDBJ whole genome shotgun (WGS) entry which is preliminary data.</text>
</comment>
<dbReference type="GO" id="GO:0008977">
    <property type="term" value="F:prephenate dehydrogenase (NAD+) activity"/>
    <property type="evidence" value="ECO:0007669"/>
    <property type="project" value="InterPro"/>
</dbReference>
<accession>A0A2T1A323</accession>
<dbReference type="GO" id="GO:0004665">
    <property type="term" value="F:prephenate dehydrogenase (NADP+) activity"/>
    <property type="evidence" value="ECO:0007669"/>
    <property type="project" value="InterPro"/>
</dbReference>
<dbReference type="InterPro" id="IPR003099">
    <property type="entry name" value="Prephen_DH"/>
</dbReference>
<dbReference type="RefSeq" id="WP_106347976.1">
    <property type="nucleotide sequence ID" value="NZ_PVUE01000003.1"/>
</dbReference>
<organism evidence="4 5">
    <name type="scientific">Antricoccus suffuscus</name>
    <dbReference type="NCBI Taxonomy" id="1629062"/>
    <lineage>
        <taxon>Bacteria</taxon>
        <taxon>Bacillati</taxon>
        <taxon>Actinomycetota</taxon>
        <taxon>Actinomycetes</taxon>
        <taxon>Geodermatophilales</taxon>
        <taxon>Antricoccaceae</taxon>
        <taxon>Antricoccus</taxon>
    </lineage>
</organism>
<dbReference type="InterPro" id="IPR046825">
    <property type="entry name" value="PDH_C"/>
</dbReference>
<evidence type="ECO:0000313" key="5">
    <source>
        <dbReference type="Proteomes" id="UP000237752"/>
    </source>
</evidence>
<dbReference type="PROSITE" id="PS51176">
    <property type="entry name" value="PDH_ADH"/>
    <property type="match status" value="1"/>
</dbReference>
<dbReference type="InterPro" id="IPR036291">
    <property type="entry name" value="NAD(P)-bd_dom_sf"/>
</dbReference>
<keyword evidence="2" id="KW-0560">Oxidoreductase</keyword>
<dbReference type="Pfam" id="PF02153">
    <property type="entry name" value="PDH_N"/>
    <property type="match status" value="1"/>
</dbReference>
<dbReference type="InterPro" id="IPR050812">
    <property type="entry name" value="Preph/Arog_dehydrog"/>
</dbReference>
<reference evidence="4 5" key="1">
    <citation type="submission" date="2018-03" db="EMBL/GenBank/DDBJ databases">
        <title>Genomic Encyclopedia of Archaeal and Bacterial Type Strains, Phase II (KMG-II): from individual species to whole genera.</title>
        <authorList>
            <person name="Goeker M."/>
        </authorList>
    </citation>
    <scope>NUCLEOTIDE SEQUENCE [LARGE SCALE GENOMIC DNA]</scope>
    <source>
        <strain evidence="4 5">DSM 100065</strain>
    </source>
</reference>
<comment type="similarity">
    <text evidence="1">Belongs to the prephenate/arogenate dehydrogenase family.</text>
</comment>
<gene>
    <name evidence="4" type="ORF">CLV47_10339</name>
</gene>
<dbReference type="AlphaFoldDB" id="A0A2T1A323"/>
<dbReference type="OrthoDB" id="9802008at2"/>
<sequence>MANLYCMATLTKPTVAVLGLGLIGGSLALKAQSLGYDVRGFSRDPDTRAAANDAGIGTADSQDELLQQLPDHALVVLAAPLEPVLEMLPKVLDQTPESVTVTDVVSVKSPLRDAAARTPHAHRFVGAHPMAGTSESGFHAARVDLLDSARWVLTLDRRTDLTRWAQVAQIVTATTGQITPASSDAHDRSVAWISHLPHILAETLAIGSDWQPALGLGAGSFRDATRVASTRPELVEAIIAGNPHLDATLGNYIEQLMQARELLRTGDVAGLLTDGHQARRRWEQIKDEALDQGQVIVHLDAPDAAERLIAIGTTGGYVVSCTTARATALVFEPEK</sequence>
<proteinExistence type="inferred from homology"/>
<evidence type="ECO:0000259" key="3">
    <source>
        <dbReference type="PROSITE" id="PS51176"/>
    </source>
</evidence>
<dbReference type="PANTHER" id="PTHR21363">
    <property type="entry name" value="PREPHENATE DEHYDROGENASE"/>
    <property type="match status" value="1"/>
</dbReference>
<name>A0A2T1A323_9ACTN</name>
<dbReference type="GO" id="GO:0006571">
    <property type="term" value="P:tyrosine biosynthetic process"/>
    <property type="evidence" value="ECO:0007669"/>
    <property type="project" value="InterPro"/>
</dbReference>
<keyword evidence="5" id="KW-1185">Reference proteome</keyword>
<dbReference type="Gene3D" id="1.10.3660.10">
    <property type="entry name" value="6-phosphogluconate dehydrogenase C-terminal like domain"/>
    <property type="match status" value="1"/>
</dbReference>
<feature type="domain" description="Prephenate/arogenate dehydrogenase" evidence="3">
    <location>
        <begin position="13"/>
        <end position="293"/>
    </location>
</feature>
<dbReference type="EMBL" id="PVUE01000003">
    <property type="protein sequence ID" value="PRZ42986.1"/>
    <property type="molecule type" value="Genomic_DNA"/>
</dbReference>
<dbReference type="SUPFAM" id="SSF48179">
    <property type="entry name" value="6-phosphogluconate dehydrogenase C-terminal domain-like"/>
    <property type="match status" value="1"/>
</dbReference>
<evidence type="ECO:0000256" key="1">
    <source>
        <dbReference type="ARBA" id="ARBA00007964"/>
    </source>
</evidence>
<dbReference type="InterPro" id="IPR008927">
    <property type="entry name" value="6-PGluconate_DH-like_C_sf"/>
</dbReference>
<dbReference type="SUPFAM" id="SSF51735">
    <property type="entry name" value="NAD(P)-binding Rossmann-fold domains"/>
    <property type="match status" value="1"/>
</dbReference>
<dbReference type="Pfam" id="PF20463">
    <property type="entry name" value="PDH_C"/>
    <property type="match status" value="1"/>
</dbReference>
<dbReference type="GO" id="GO:0070403">
    <property type="term" value="F:NAD+ binding"/>
    <property type="evidence" value="ECO:0007669"/>
    <property type="project" value="InterPro"/>
</dbReference>
<dbReference type="Proteomes" id="UP000237752">
    <property type="component" value="Unassembled WGS sequence"/>
</dbReference>
<dbReference type="InterPro" id="IPR046826">
    <property type="entry name" value="PDH_N"/>
</dbReference>
<dbReference type="Gene3D" id="3.40.50.720">
    <property type="entry name" value="NAD(P)-binding Rossmann-like Domain"/>
    <property type="match status" value="1"/>
</dbReference>
<evidence type="ECO:0000256" key="2">
    <source>
        <dbReference type="ARBA" id="ARBA00023002"/>
    </source>
</evidence>
<protein>
    <submittedName>
        <fullName evidence="4">Prephenate dehydrogenase</fullName>
    </submittedName>
</protein>
<evidence type="ECO:0000313" key="4">
    <source>
        <dbReference type="EMBL" id="PRZ42986.1"/>
    </source>
</evidence>